<organism evidence="2 3">
    <name type="scientific">Sarocladium strictum</name>
    <name type="common">Black bundle disease fungus</name>
    <name type="synonym">Acremonium strictum</name>
    <dbReference type="NCBI Taxonomy" id="5046"/>
    <lineage>
        <taxon>Eukaryota</taxon>
        <taxon>Fungi</taxon>
        <taxon>Dikarya</taxon>
        <taxon>Ascomycota</taxon>
        <taxon>Pezizomycotina</taxon>
        <taxon>Sordariomycetes</taxon>
        <taxon>Hypocreomycetidae</taxon>
        <taxon>Hypocreales</taxon>
        <taxon>Sarocladiaceae</taxon>
        <taxon>Sarocladium</taxon>
    </lineage>
</organism>
<evidence type="ECO:0000313" key="3">
    <source>
        <dbReference type="Proteomes" id="UP001175261"/>
    </source>
</evidence>
<dbReference type="EMBL" id="JAPDFR010000001">
    <property type="protein sequence ID" value="KAK0392054.1"/>
    <property type="molecule type" value="Genomic_DNA"/>
</dbReference>
<dbReference type="AlphaFoldDB" id="A0AA39GRY8"/>
<keyword evidence="3" id="KW-1185">Reference proteome</keyword>
<dbReference type="Proteomes" id="UP001175261">
    <property type="component" value="Unassembled WGS sequence"/>
</dbReference>
<reference evidence="2" key="1">
    <citation type="submission" date="2022-10" db="EMBL/GenBank/DDBJ databases">
        <title>Determination and structural analysis of whole genome sequence of Sarocladium strictum F4-1.</title>
        <authorList>
            <person name="Hu L."/>
            <person name="Jiang Y."/>
        </authorList>
    </citation>
    <scope>NUCLEOTIDE SEQUENCE</scope>
    <source>
        <strain evidence="2">F4-1</strain>
    </source>
</reference>
<proteinExistence type="predicted"/>
<feature type="compositionally biased region" description="Basic and acidic residues" evidence="1">
    <location>
        <begin position="220"/>
        <end position="231"/>
    </location>
</feature>
<feature type="region of interest" description="Disordered" evidence="1">
    <location>
        <begin position="220"/>
        <end position="257"/>
    </location>
</feature>
<sequence length="257" mass="29722">MSVNGEITDQGEAPEGYDIGETDGQTKMYSCPHHGCDGMVFYTTEECKRHEEDWHNGPYICTCKDVFAARPALQRHIRAAWHREYNRKPETFSCVEECCPKYEEPLSTLYNLRNHNQSAVHRAAENKRAYFESIRTVIGRAIHERMEAFQPLICDVPNCPDFQKQWSTAASFVKHADTEMHQSYDKAFEEALTSGPEKLAKLERESRPFECHRKRCEGHGQRFRTKTEYHGHCSSTSHTEATTDVPPRRPQTPKLVR</sequence>
<name>A0AA39GRY8_SARSR</name>
<feature type="compositionally biased region" description="Polar residues" evidence="1">
    <location>
        <begin position="233"/>
        <end position="242"/>
    </location>
</feature>
<comment type="caution">
    <text evidence="2">The sequence shown here is derived from an EMBL/GenBank/DDBJ whole genome shotgun (WGS) entry which is preliminary data.</text>
</comment>
<evidence type="ECO:0000256" key="1">
    <source>
        <dbReference type="SAM" id="MobiDB-lite"/>
    </source>
</evidence>
<accession>A0AA39GRY8</accession>
<gene>
    <name evidence="2" type="ORF">NLU13_1552</name>
</gene>
<evidence type="ECO:0000313" key="2">
    <source>
        <dbReference type="EMBL" id="KAK0392054.1"/>
    </source>
</evidence>
<protein>
    <submittedName>
        <fullName evidence="2">Uncharacterized protein</fullName>
    </submittedName>
</protein>